<protein>
    <recommendedName>
        <fullName evidence="7">ATP synthase subunit delta</fullName>
    </recommendedName>
    <alternativeName>
        <fullName evidence="7">ATP synthase F(1) sector subunit delta</fullName>
    </alternativeName>
    <alternativeName>
        <fullName evidence="7">F-type ATPase subunit delta</fullName>
        <shortName evidence="7">F-ATPase subunit delta</shortName>
    </alternativeName>
</protein>
<evidence type="ECO:0000256" key="2">
    <source>
        <dbReference type="ARBA" id="ARBA00022448"/>
    </source>
</evidence>
<evidence type="ECO:0000256" key="6">
    <source>
        <dbReference type="ARBA" id="ARBA00023310"/>
    </source>
</evidence>
<comment type="subcellular location">
    <subcellularLocation>
        <location evidence="7">Cell membrane</location>
        <topology evidence="7">Peripheral membrane protein</topology>
    </subcellularLocation>
    <subcellularLocation>
        <location evidence="1">Membrane</location>
    </subcellularLocation>
</comment>
<dbReference type="NCBIfam" id="TIGR01145">
    <property type="entry name" value="ATP_synt_delta"/>
    <property type="match status" value="1"/>
</dbReference>
<reference evidence="8 9" key="1">
    <citation type="submission" date="2023-02" db="EMBL/GenBank/DDBJ databases">
        <title>Genome sequence of Lentisphaera profundi SAORIC-696.</title>
        <authorList>
            <person name="Kim e."/>
            <person name="Cho J.-C."/>
            <person name="Choi A."/>
            <person name="Kang I."/>
        </authorList>
    </citation>
    <scope>NUCLEOTIDE SEQUENCE [LARGE SCALE GENOMIC DNA]</scope>
    <source>
        <strain evidence="8 9">SAORIC-696</strain>
    </source>
</reference>
<dbReference type="PRINTS" id="PR00125">
    <property type="entry name" value="ATPASEDELTA"/>
</dbReference>
<evidence type="ECO:0000256" key="7">
    <source>
        <dbReference type="HAMAP-Rule" id="MF_01416"/>
    </source>
</evidence>
<keyword evidence="3 7" id="KW-0375">Hydrogen ion transport</keyword>
<dbReference type="HAMAP" id="MF_01416">
    <property type="entry name" value="ATP_synth_delta_bact"/>
    <property type="match status" value="1"/>
</dbReference>
<dbReference type="SUPFAM" id="SSF47928">
    <property type="entry name" value="N-terminal domain of the delta subunit of the F1F0-ATP synthase"/>
    <property type="match status" value="1"/>
</dbReference>
<keyword evidence="7" id="KW-0139">CF(1)</keyword>
<accession>A0ABY7VYU6</accession>
<keyword evidence="9" id="KW-1185">Reference proteome</keyword>
<keyword evidence="5 7" id="KW-0472">Membrane</keyword>
<gene>
    <name evidence="7 8" type="primary">atpH</name>
    <name evidence="8" type="ORF">PQO03_18830</name>
</gene>
<dbReference type="InterPro" id="IPR000711">
    <property type="entry name" value="ATPase_OSCP/dsu"/>
</dbReference>
<comment type="function">
    <text evidence="7">F(1)F(0) ATP synthase produces ATP from ADP in the presence of a proton or sodium gradient. F-type ATPases consist of two structural domains, F(1) containing the extramembraneous catalytic core and F(0) containing the membrane proton channel, linked together by a central stalk and a peripheral stalk. During catalysis, ATP synthesis in the catalytic domain of F(1) is coupled via a rotary mechanism of the central stalk subunits to proton translocation.</text>
</comment>
<dbReference type="Gene3D" id="1.10.520.20">
    <property type="entry name" value="N-terminal domain of the delta subunit of the F1F0-ATP synthase"/>
    <property type="match status" value="1"/>
</dbReference>
<evidence type="ECO:0000313" key="8">
    <source>
        <dbReference type="EMBL" id="WDE97884.1"/>
    </source>
</evidence>
<keyword evidence="7" id="KW-1003">Cell membrane</keyword>
<evidence type="ECO:0000256" key="3">
    <source>
        <dbReference type="ARBA" id="ARBA00022781"/>
    </source>
</evidence>
<evidence type="ECO:0000313" key="9">
    <source>
        <dbReference type="Proteomes" id="UP001214250"/>
    </source>
</evidence>
<evidence type="ECO:0000256" key="1">
    <source>
        <dbReference type="ARBA" id="ARBA00004370"/>
    </source>
</evidence>
<evidence type="ECO:0000256" key="5">
    <source>
        <dbReference type="ARBA" id="ARBA00023136"/>
    </source>
</evidence>
<keyword evidence="4 7" id="KW-0406">Ion transport</keyword>
<keyword evidence="2 7" id="KW-0813">Transport</keyword>
<name>A0ABY7VYU6_9BACT</name>
<dbReference type="EMBL" id="CP117812">
    <property type="protein sequence ID" value="WDE97884.1"/>
    <property type="molecule type" value="Genomic_DNA"/>
</dbReference>
<organism evidence="8 9">
    <name type="scientific">Lentisphaera profundi</name>
    <dbReference type="NCBI Taxonomy" id="1658616"/>
    <lineage>
        <taxon>Bacteria</taxon>
        <taxon>Pseudomonadati</taxon>
        <taxon>Lentisphaerota</taxon>
        <taxon>Lentisphaeria</taxon>
        <taxon>Lentisphaerales</taxon>
        <taxon>Lentisphaeraceae</taxon>
        <taxon>Lentisphaera</taxon>
    </lineage>
</organism>
<comment type="similarity">
    <text evidence="7">Belongs to the ATPase delta chain family.</text>
</comment>
<proteinExistence type="inferred from homology"/>
<dbReference type="RefSeq" id="WP_274152542.1">
    <property type="nucleotide sequence ID" value="NZ_CP117812.1"/>
</dbReference>
<dbReference type="InterPro" id="IPR026015">
    <property type="entry name" value="ATP_synth_OSCP/delta_N_sf"/>
</dbReference>
<dbReference type="Pfam" id="PF00213">
    <property type="entry name" value="OSCP"/>
    <property type="match status" value="1"/>
</dbReference>
<evidence type="ECO:0000256" key="4">
    <source>
        <dbReference type="ARBA" id="ARBA00023065"/>
    </source>
</evidence>
<keyword evidence="6 7" id="KW-0066">ATP synthesis</keyword>
<dbReference type="PANTHER" id="PTHR11910">
    <property type="entry name" value="ATP SYNTHASE DELTA CHAIN"/>
    <property type="match status" value="1"/>
</dbReference>
<comment type="function">
    <text evidence="7">This protein is part of the stalk that links CF(0) to CF(1). It either transmits conformational changes from CF(0) to CF(1) or is implicated in proton conduction.</text>
</comment>
<dbReference type="Proteomes" id="UP001214250">
    <property type="component" value="Chromosome 2"/>
</dbReference>
<sequence length="179" mass="19595">MLTSKAAKRYARAFFSLAQDKGKLDEVRADFLAIANLSTQSEEFNVLLSSPLVAHAKRLELLKSLLEGKINAVSMSFITFLNTKERSEILVEVCAYFEIFCNEAANVQLITITSAAELGVAQVKAIEVKMEAKLNKTIKASTEVDPSLMGGFKIQIGDQVIDHTITAQLNSLKQSIVNA</sequence>